<evidence type="ECO:0000313" key="2">
    <source>
        <dbReference type="Proteomes" id="UP000326924"/>
    </source>
</evidence>
<accession>A0A5J5F5L0</accession>
<proteinExistence type="predicted"/>
<dbReference type="EMBL" id="VXIS01000032">
    <property type="protein sequence ID" value="KAA8911791.1"/>
    <property type="molecule type" value="Genomic_DNA"/>
</dbReference>
<reference evidence="1 2" key="1">
    <citation type="submission" date="2019-09" db="EMBL/GenBank/DDBJ databases">
        <title>Draft genome of the ectomycorrhizal ascomycete Sphaerosporella brunnea.</title>
        <authorList>
            <consortium name="DOE Joint Genome Institute"/>
            <person name="Benucci G.M."/>
            <person name="Marozzi G."/>
            <person name="Antonielli L."/>
            <person name="Sanchez S."/>
            <person name="Marco P."/>
            <person name="Wang X."/>
            <person name="Falini L.B."/>
            <person name="Barry K."/>
            <person name="Haridas S."/>
            <person name="Lipzen A."/>
            <person name="Labutti K."/>
            <person name="Grigoriev I.V."/>
            <person name="Murat C."/>
            <person name="Martin F."/>
            <person name="Albertini E."/>
            <person name="Donnini D."/>
            <person name="Bonito G."/>
        </authorList>
    </citation>
    <scope>NUCLEOTIDE SEQUENCE [LARGE SCALE GENOMIC DNA]</scope>
    <source>
        <strain evidence="1 2">Sb_GMNB300</strain>
    </source>
</reference>
<dbReference type="Proteomes" id="UP000326924">
    <property type="component" value="Unassembled WGS sequence"/>
</dbReference>
<dbReference type="AlphaFoldDB" id="A0A5J5F5L0"/>
<keyword evidence="2" id="KW-1185">Reference proteome</keyword>
<organism evidence="1 2">
    <name type="scientific">Sphaerosporella brunnea</name>
    <dbReference type="NCBI Taxonomy" id="1250544"/>
    <lineage>
        <taxon>Eukaryota</taxon>
        <taxon>Fungi</taxon>
        <taxon>Dikarya</taxon>
        <taxon>Ascomycota</taxon>
        <taxon>Pezizomycotina</taxon>
        <taxon>Pezizomycetes</taxon>
        <taxon>Pezizales</taxon>
        <taxon>Pyronemataceae</taxon>
        <taxon>Sphaerosporella</taxon>
    </lineage>
</organism>
<comment type="caution">
    <text evidence="1">The sequence shown here is derived from an EMBL/GenBank/DDBJ whole genome shotgun (WGS) entry which is preliminary data.</text>
</comment>
<protein>
    <submittedName>
        <fullName evidence="1">Uncharacterized protein</fullName>
    </submittedName>
</protein>
<name>A0A5J5F5L0_9PEZI</name>
<sequence length="132" mass="14715">MMRNNVISPLAPWAIATQDPEYLPHKEVHTVRPEHAITSRYSVANELRSIMAKRCLGFGPSMIWLATREAYCSQGSLTLTSRRETLTSVASLHLPTTLRPGVRLQNGSADSDHRLTMSAWITALIEDARTTI</sequence>
<gene>
    <name evidence="1" type="ORF">FN846DRAFT_887651</name>
</gene>
<dbReference type="InParanoid" id="A0A5J5F5L0"/>
<evidence type="ECO:0000313" key="1">
    <source>
        <dbReference type="EMBL" id="KAA8911791.1"/>
    </source>
</evidence>